<dbReference type="Proteomes" id="UP000092482">
    <property type="component" value="Chromosome"/>
</dbReference>
<feature type="transmembrane region" description="Helical" evidence="1">
    <location>
        <begin position="77"/>
        <end position="99"/>
    </location>
</feature>
<dbReference type="KEGG" id="serj:SGUI_2745"/>
<accession>A0A1B1NFC3</accession>
<feature type="transmembrane region" description="Helical" evidence="1">
    <location>
        <begin position="320"/>
        <end position="338"/>
    </location>
</feature>
<name>A0A1B1NFC3_9MICO</name>
<evidence type="ECO:0000313" key="2">
    <source>
        <dbReference type="EMBL" id="ANS80141.1"/>
    </source>
</evidence>
<feature type="transmembrane region" description="Helical" evidence="1">
    <location>
        <begin position="140"/>
        <end position="158"/>
    </location>
</feature>
<reference evidence="2 3" key="1">
    <citation type="submission" date="2016-03" db="EMBL/GenBank/DDBJ databases">
        <title>Shallow-sea hydrothermal system.</title>
        <authorList>
            <person name="Tang K."/>
        </authorList>
    </citation>
    <scope>NUCLEOTIDE SEQUENCE [LARGE SCALE GENOMIC DNA]</scope>
    <source>
        <strain evidence="2 3">JLT9</strain>
    </source>
</reference>
<proteinExistence type="predicted"/>
<feature type="transmembrane region" description="Helical" evidence="1">
    <location>
        <begin position="345"/>
        <end position="362"/>
    </location>
</feature>
<feature type="transmembrane region" description="Helical" evidence="1">
    <location>
        <begin position="20"/>
        <end position="40"/>
    </location>
</feature>
<keyword evidence="1" id="KW-0812">Transmembrane</keyword>
<feature type="transmembrane region" description="Helical" evidence="1">
    <location>
        <begin position="52"/>
        <end position="71"/>
    </location>
</feature>
<sequence>MRLLWLEQVAVEAGSVVSLPALGAVLLPHVLCVGVVLWSLGRAAQLLGHPRAVLPVQALALVLVGLSPNVAVPYTDLPAAAAVSVAALAMVRCGGAAGWSWPWALTGAVSLGLGVALKPYVVVLAIALVLVVLWSRQWRRVVAVALLGAVSWGTVALLDGASARGTGLDAQRLAQVEAPFPPEHFLAMGTWDSAEDSPVRRWGAYRQDQVEATAAMDPATRAADLRAQAWDQVGGRGLVGNLRFFGAKALWVWGDGTFWAHGEGADSRQASSLPESLSGMTAASRGAGELYDERAGVVQGLWVAVVLLTGALLLRARADPLLTTWALALGGLTAYLLIFESRPRYVLALVPVVLLVLLRAGLGSADHPTATREAR</sequence>
<dbReference type="OrthoDB" id="4923806at2"/>
<evidence type="ECO:0008006" key="4">
    <source>
        <dbReference type="Google" id="ProtNLM"/>
    </source>
</evidence>
<keyword evidence="3" id="KW-1185">Reference proteome</keyword>
<organism evidence="2 3">
    <name type="scientific">Serinicoccus hydrothermalis</name>
    <dbReference type="NCBI Taxonomy" id="1758689"/>
    <lineage>
        <taxon>Bacteria</taxon>
        <taxon>Bacillati</taxon>
        <taxon>Actinomycetota</taxon>
        <taxon>Actinomycetes</taxon>
        <taxon>Micrococcales</taxon>
        <taxon>Ornithinimicrobiaceae</taxon>
        <taxon>Serinicoccus</taxon>
    </lineage>
</organism>
<dbReference type="EMBL" id="CP014989">
    <property type="protein sequence ID" value="ANS80141.1"/>
    <property type="molecule type" value="Genomic_DNA"/>
</dbReference>
<evidence type="ECO:0000256" key="1">
    <source>
        <dbReference type="SAM" id="Phobius"/>
    </source>
</evidence>
<keyword evidence="1" id="KW-1133">Transmembrane helix</keyword>
<dbReference type="AlphaFoldDB" id="A0A1B1NFC3"/>
<evidence type="ECO:0000313" key="3">
    <source>
        <dbReference type="Proteomes" id="UP000092482"/>
    </source>
</evidence>
<gene>
    <name evidence="2" type="ORF">SGUI_2745</name>
</gene>
<protein>
    <recommendedName>
        <fullName evidence="4">Integral membrane protein</fullName>
    </recommendedName>
</protein>
<feature type="transmembrane region" description="Helical" evidence="1">
    <location>
        <begin position="295"/>
        <end position="314"/>
    </location>
</feature>
<keyword evidence="1" id="KW-0472">Membrane</keyword>
<dbReference type="STRING" id="1758689.SGUI_2745"/>
<feature type="transmembrane region" description="Helical" evidence="1">
    <location>
        <begin position="111"/>
        <end position="134"/>
    </location>
</feature>
<dbReference type="RefSeq" id="WP_066641324.1">
    <property type="nucleotide sequence ID" value="NZ_CP014989.1"/>
</dbReference>